<dbReference type="RefSeq" id="WP_038046844.1">
    <property type="nucleotide sequence ID" value="NZ_JMFG01000005.1"/>
</dbReference>
<keyword evidence="13" id="KW-1185">Reference proteome</keyword>
<evidence type="ECO:0000256" key="7">
    <source>
        <dbReference type="ARBA" id="ARBA00022927"/>
    </source>
</evidence>
<keyword evidence="5" id="KW-0997">Cell inner membrane</keyword>
<dbReference type="GO" id="GO:0031992">
    <property type="term" value="F:energy transducer activity"/>
    <property type="evidence" value="ECO:0007669"/>
    <property type="project" value="TreeGrafter"/>
</dbReference>
<dbReference type="Pfam" id="PF13103">
    <property type="entry name" value="TonB_2"/>
    <property type="match status" value="1"/>
</dbReference>
<feature type="compositionally biased region" description="Basic and acidic residues" evidence="10">
    <location>
        <begin position="57"/>
        <end position="67"/>
    </location>
</feature>
<evidence type="ECO:0000256" key="1">
    <source>
        <dbReference type="ARBA" id="ARBA00004383"/>
    </source>
</evidence>
<evidence type="ECO:0000256" key="5">
    <source>
        <dbReference type="ARBA" id="ARBA00022519"/>
    </source>
</evidence>
<keyword evidence="9" id="KW-0472">Membrane</keyword>
<dbReference type="STRING" id="1312852.EG19_09695"/>
<keyword evidence="4" id="KW-1003">Cell membrane</keyword>
<feature type="compositionally biased region" description="Low complexity" evidence="10">
    <location>
        <begin position="114"/>
        <end position="134"/>
    </location>
</feature>
<evidence type="ECO:0000256" key="3">
    <source>
        <dbReference type="ARBA" id="ARBA00022448"/>
    </source>
</evidence>
<comment type="subcellular location">
    <subcellularLocation>
        <location evidence="1">Cell inner membrane</location>
        <topology evidence="1">Single-pass membrane protein</topology>
        <orientation evidence="1">Periplasmic side</orientation>
    </subcellularLocation>
</comment>
<dbReference type="GO" id="GO:0015031">
    <property type="term" value="P:protein transport"/>
    <property type="evidence" value="ECO:0007669"/>
    <property type="project" value="UniProtKB-KW"/>
</dbReference>
<dbReference type="PROSITE" id="PS52015">
    <property type="entry name" value="TONB_CTD"/>
    <property type="match status" value="1"/>
</dbReference>
<feature type="region of interest" description="Disordered" evidence="10">
    <location>
        <begin position="57"/>
        <end position="189"/>
    </location>
</feature>
<dbReference type="InterPro" id="IPR037682">
    <property type="entry name" value="TonB_C"/>
</dbReference>
<dbReference type="Gene3D" id="3.30.1150.10">
    <property type="match status" value="1"/>
</dbReference>
<keyword evidence="8" id="KW-1133">Transmembrane helix</keyword>
<dbReference type="InterPro" id="IPR051045">
    <property type="entry name" value="TonB-dependent_transducer"/>
</dbReference>
<dbReference type="PANTHER" id="PTHR33446">
    <property type="entry name" value="PROTEIN TONB-RELATED"/>
    <property type="match status" value="1"/>
</dbReference>
<keyword evidence="3" id="KW-0813">Transport</keyword>
<evidence type="ECO:0000256" key="9">
    <source>
        <dbReference type="ARBA" id="ARBA00023136"/>
    </source>
</evidence>
<evidence type="ECO:0000313" key="12">
    <source>
        <dbReference type="EMBL" id="KDA54687.1"/>
    </source>
</evidence>
<name>A0A062XPZ5_9BACT</name>
<proteinExistence type="inferred from homology"/>
<dbReference type="EMBL" id="JMFG01000005">
    <property type="protein sequence ID" value="KDA54687.1"/>
    <property type="molecule type" value="Genomic_DNA"/>
</dbReference>
<reference evidence="12 13" key="1">
    <citation type="submission" date="2014-04" db="EMBL/GenBank/DDBJ databases">
        <title>The Genome Sequence of Thermoanaerobaculum aquaticum MP-01, The First Cultivated Group 23 Acidobacterium.</title>
        <authorList>
            <person name="Stamps B.W."/>
            <person name="Losey N.A."/>
            <person name="Lawson P.A."/>
            <person name="Stevenson B.S."/>
        </authorList>
    </citation>
    <scope>NUCLEOTIDE SEQUENCE [LARGE SCALE GENOMIC DNA]</scope>
    <source>
        <strain evidence="12 13">MP-01</strain>
    </source>
</reference>
<comment type="similarity">
    <text evidence="2">Belongs to the TonB family.</text>
</comment>
<dbReference type="NCBIfam" id="TIGR01352">
    <property type="entry name" value="tonB_Cterm"/>
    <property type="match status" value="1"/>
</dbReference>
<dbReference type="AlphaFoldDB" id="A0A062XPZ5"/>
<dbReference type="SUPFAM" id="SSF74653">
    <property type="entry name" value="TolA/TonB C-terminal domain"/>
    <property type="match status" value="1"/>
</dbReference>
<evidence type="ECO:0000313" key="13">
    <source>
        <dbReference type="Proteomes" id="UP000027284"/>
    </source>
</evidence>
<keyword evidence="7" id="KW-0653">Protein transport</keyword>
<dbReference type="OrthoDB" id="120429at2"/>
<evidence type="ECO:0000256" key="4">
    <source>
        <dbReference type="ARBA" id="ARBA00022475"/>
    </source>
</evidence>
<sequence>MGWFADRRFRLGLELSLLLHLLLLLLPERLTPVNPVAAKPVVQAQKEEPPLRFELVELPNQREEQPSRPDAPASDLSRRAHGGSGEKAERPGVSGTSPELRVAPPSPFESQETPSRPSSSAQQPSPSQQAPQSSGERNPVEKADDEGSGIFARREEKPIPQPAAPEPRPALRGLNPFSSPGLGVLPDRKGGQVDLGPLSFDTQWYDWGPYAAEMLRRIRYHWRIPELAQLGVPGVVRIRFFIEKDGRVTGLTILKDSSHPPMDFAARDAILNASPLPPLPKEVGVEREGVIITFYYNVRPPEDS</sequence>
<dbReference type="GO" id="GO:0098797">
    <property type="term" value="C:plasma membrane protein complex"/>
    <property type="evidence" value="ECO:0007669"/>
    <property type="project" value="TreeGrafter"/>
</dbReference>
<gene>
    <name evidence="12" type="ORF">EG19_09695</name>
</gene>
<evidence type="ECO:0000256" key="2">
    <source>
        <dbReference type="ARBA" id="ARBA00006555"/>
    </source>
</evidence>
<dbReference type="PANTHER" id="PTHR33446:SF2">
    <property type="entry name" value="PROTEIN TONB"/>
    <property type="match status" value="1"/>
</dbReference>
<feature type="compositionally biased region" description="Pro residues" evidence="10">
    <location>
        <begin position="159"/>
        <end position="168"/>
    </location>
</feature>
<evidence type="ECO:0000256" key="8">
    <source>
        <dbReference type="ARBA" id="ARBA00022989"/>
    </source>
</evidence>
<comment type="caution">
    <text evidence="12">The sequence shown here is derived from an EMBL/GenBank/DDBJ whole genome shotgun (WGS) entry which is preliminary data.</text>
</comment>
<evidence type="ECO:0000256" key="10">
    <source>
        <dbReference type="SAM" id="MobiDB-lite"/>
    </source>
</evidence>
<protein>
    <recommendedName>
        <fullName evidence="11">TonB C-terminal domain-containing protein</fullName>
    </recommendedName>
</protein>
<organism evidence="12 13">
    <name type="scientific">Thermoanaerobaculum aquaticum</name>
    <dbReference type="NCBI Taxonomy" id="1312852"/>
    <lineage>
        <taxon>Bacteria</taxon>
        <taxon>Pseudomonadati</taxon>
        <taxon>Acidobacteriota</taxon>
        <taxon>Thermoanaerobaculia</taxon>
        <taxon>Thermoanaerobaculales</taxon>
        <taxon>Thermoanaerobaculaceae</taxon>
        <taxon>Thermoanaerobaculum</taxon>
    </lineage>
</organism>
<evidence type="ECO:0000259" key="11">
    <source>
        <dbReference type="PROSITE" id="PS52015"/>
    </source>
</evidence>
<dbReference type="Proteomes" id="UP000027284">
    <property type="component" value="Unassembled WGS sequence"/>
</dbReference>
<feature type="domain" description="TonB C-terminal" evidence="11">
    <location>
        <begin position="209"/>
        <end position="303"/>
    </location>
</feature>
<evidence type="ECO:0000256" key="6">
    <source>
        <dbReference type="ARBA" id="ARBA00022692"/>
    </source>
</evidence>
<dbReference type="GO" id="GO:0055085">
    <property type="term" value="P:transmembrane transport"/>
    <property type="evidence" value="ECO:0007669"/>
    <property type="project" value="InterPro"/>
</dbReference>
<accession>A0A062XPZ5</accession>
<keyword evidence="6" id="KW-0812">Transmembrane</keyword>
<dbReference type="InterPro" id="IPR006260">
    <property type="entry name" value="TonB/TolA_C"/>
</dbReference>